<comment type="subcellular location">
    <subcellularLocation>
        <location evidence="1">Cell membrane</location>
        <topology evidence="1">Multi-pass membrane protein</topology>
    </subcellularLocation>
</comment>
<feature type="transmembrane region" description="Helical" evidence="8">
    <location>
        <begin position="328"/>
        <end position="344"/>
    </location>
</feature>
<reference evidence="10 11" key="1">
    <citation type="journal article" date="2016" name="Genome Announc.">
        <title>Draft Genome Sequence of the Anaerobic Ammonium-Oxidizing Bacterium 'Candidatus Brocadia sp. 40'.</title>
        <authorList>
            <person name="Ali M."/>
            <person name="Haroon M.F."/>
            <person name="Narita Y."/>
            <person name="Zhang L."/>
            <person name="Rangel Shaw D."/>
            <person name="Okabe S."/>
            <person name="Saikaly P.E."/>
        </authorList>
    </citation>
    <scope>NUCLEOTIDE SEQUENCE [LARGE SCALE GENOMIC DNA]</scope>
    <source>
        <strain evidence="10 11">40</strain>
    </source>
</reference>
<dbReference type="PANTHER" id="PTHR33908">
    <property type="entry name" value="MANNOSYLTRANSFERASE YKCB-RELATED"/>
    <property type="match status" value="1"/>
</dbReference>
<evidence type="ECO:0000256" key="3">
    <source>
        <dbReference type="ARBA" id="ARBA00022676"/>
    </source>
</evidence>
<protein>
    <recommendedName>
        <fullName evidence="9">Glycosyltransferase RgtA/B/C/D-like domain-containing protein</fullName>
    </recommendedName>
</protein>
<feature type="transmembrane region" description="Helical" evidence="8">
    <location>
        <begin position="378"/>
        <end position="396"/>
    </location>
</feature>
<evidence type="ECO:0000313" key="11">
    <source>
        <dbReference type="Proteomes" id="UP000242219"/>
    </source>
</evidence>
<dbReference type="EMBL" id="MJUW02000116">
    <property type="protein sequence ID" value="OQD44783.1"/>
    <property type="molecule type" value="Genomic_DNA"/>
</dbReference>
<evidence type="ECO:0000256" key="5">
    <source>
        <dbReference type="ARBA" id="ARBA00022692"/>
    </source>
</evidence>
<evidence type="ECO:0000256" key="6">
    <source>
        <dbReference type="ARBA" id="ARBA00022989"/>
    </source>
</evidence>
<name>A0A1V6LXC6_9BACT</name>
<dbReference type="GO" id="GO:0005886">
    <property type="term" value="C:plasma membrane"/>
    <property type="evidence" value="ECO:0007669"/>
    <property type="project" value="UniProtKB-SubCell"/>
</dbReference>
<evidence type="ECO:0000259" key="9">
    <source>
        <dbReference type="Pfam" id="PF13231"/>
    </source>
</evidence>
<feature type="transmembrane region" description="Helical" evidence="8">
    <location>
        <begin position="350"/>
        <end position="369"/>
    </location>
</feature>
<dbReference type="InterPro" id="IPR038731">
    <property type="entry name" value="RgtA/B/C-like"/>
</dbReference>
<dbReference type="InterPro" id="IPR050297">
    <property type="entry name" value="LipidA_mod_glycosyltrf_83"/>
</dbReference>
<accession>A0A1V6LXC6</accession>
<feature type="transmembrane region" description="Helical" evidence="8">
    <location>
        <begin position="222"/>
        <end position="243"/>
    </location>
</feature>
<keyword evidence="5 8" id="KW-0812">Transmembrane</keyword>
<proteinExistence type="predicted"/>
<dbReference type="AlphaFoldDB" id="A0A1V6LXC6"/>
<dbReference type="PANTHER" id="PTHR33908:SF11">
    <property type="entry name" value="MEMBRANE PROTEIN"/>
    <property type="match status" value="1"/>
</dbReference>
<evidence type="ECO:0000256" key="2">
    <source>
        <dbReference type="ARBA" id="ARBA00022475"/>
    </source>
</evidence>
<feature type="transmembrane region" description="Helical" evidence="8">
    <location>
        <begin position="21"/>
        <end position="43"/>
    </location>
</feature>
<keyword evidence="4" id="KW-0808">Transferase</keyword>
<keyword evidence="6 8" id="KW-1133">Transmembrane helix</keyword>
<sequence length="520" mass="61021">MRQTINYKTANTLHQNCTRSSFSRGYIIPIAAVSVCLFTRLLYFGKYIDEWDSVNFAFGLSKGYDILHDQPHFPGYPVYLFVSWIWYKLFGSDMQALIFSGILFSSLAVYPLYELSRRMFSQDVANLTAVLYIMNPQVWLQAEKPLSDAFGLFFVITSILFFYLALECYHEDTKFSASLKNLAWGGVLLGLGLGVRVTYLALLPIMAYTAYQLSQKICRRKVIVWGLSGLSLGIASWLGYLLVHFTPYKFYKKFLSHADYHFYREGNSIITTKDYGERFLDIFHNLSAHCLGTWWVDTPILRIVPTIIVVIALVFFLMYEKWTLRNKFLLAFLIPYFLWIVLVQDAIRQVMVLVPFLIILISAGLLHAFTNYLKSRRFGILLFLAIVFIFVASQGFDSLRIVSINRNEEPPSVSTIHYITNNYHKEDTKFYCLNDWRLFQYYAPEWCDRKNSHVYFVSRMSGVLNDLGRFKNKPKHILISSKLFERDKYKDKLNKLAEFKRDRYSVADYNWLTLYRFEWR</sequence>
<dbReference type="GO" id="GO:0016763">
    <property type="term" value="F:pentosyltransferase activity"/>
    <property type="evidence" value="ECO:0007669"/>
    <property type="project" value="TreeGrafter"/>
</dbReference>
<feature type="transmembrane region" description="Helical" evidence="8">
    <location>
        <begin position="300"/>
        <end position="319"/>
    </location>
</feature>
<feature type="transmembrane region" description="Helical" evidence="8">
    <location>
        <begin position="186"/>
        <end position="210"/>
    </location>
</feature>
<feature type="transmembrane region" description="Helical" evidence="8">
    <location>
        <begin position="149"/>
        <end position="166"/>
    </location>
</feature>
<keyword evidence="2" id="KW-1003">Cell membrane</keyword>
<keyword evidence="11" id="KW-1185">Reference proteome</keyword>
<keyword evidence="3" id="KW-0328">Glycosyltransferase</keyword>
<evidence type="ECO:0000256" key="4">
    <source>
        <dbReference type="ARBA" id="ARBA00022679"/>
    </source>
</evidence>
<dbReference type="Pfam" id="PF13231">
    <property type="entry name" value="PMT_2"/>
    <property type="match status" value="1"/>
</dbReference>
<comment type="caution">
    <text evidence="10">The sequence shown here is derived from an EMBL/GenBank/DDBJ whole genome shotgun (WGS) entry which is preliminary data.</text>
</comment>
<evidence type="ECO:0000313" key="10">
    <source>
        <dbReference type="EMBL" id="OQD44783.1"/>
    </source>
</evidence>
<evidence type="ECO:0000256" key="8">
    <source>
        <dbReference type="SAM" id="Phobius"/>
    </source>
</evidence>
<dbReference type="GO" id="GO:0009103">
    <property type="term" value="P:lipopolysaccharide biosynthetic process"/>
    <property type="evidence" value="ECO:0007669"/>
    <property type="project" value="UniProtKB-ARBA"/>
</dbReference>
<keyword evidence="7 8" id="KW-0472">Membrane</keyword>
<gene>
    <name evidence="10" type="ORF">BIY37_11780</name>
</gene>
<evidence type="ECO:0000256" key="7">
    <source>
        <dbReference type="ARBA" id="ARBA00023136"/>
    </source>
</evidence>
<feature type="transmembrane region" description="Helical" evidence="8">
    <location>
        <begin position="94"/>
        <end position="113"/>
    </location>
</feature>
<dbReference type="Proteomes" id="UP000242219">
    <property type="component" value="Unassembled WGS sequence"/>
</dbReference>
<feature type="domain" description="Glycosyltransferase RgtA/B/C/D-like" evidence="9">
    <location>
        <begin position="77"/>
        <end position="235"/>
    </location>
</feature>
<dbReference type="RefSeq" id="WP_070068029.1">
    <property type="nucleotide sequence ID" value="NZ_MJUW02000116.1"/>
</dbReference>
<evidence type="ECO:0000256" key="1">
    <source>
        <dbReference type="ARBA" id="ARBA00004651"/>
    </source>
</evidence>
<organism evidence="10 11">
    <name type="scientific">Candidatus Brocadia sapporoensis</name>
    <dbReference type="NCBI Taxonomy" id="392547"/>
    <lineage>
        <taxon>Bacteria</taxon>
        <taxon>Pseudomonadati</taxon>
        <taxon>Planctomycetota</taxon>
        <taxon>Candidatus Brocadiia</taxon>
        <taxon>Candidatus Brocadiales</taxon>
        <taxon>Candidatus Brocadiaceae</taxon>
        <taxon>Candidatus Brocadia</taxon>
    </lineage>
</organism>